<sequence length="419" mass="42699">MTLRPAVPYRRRRRWRGQALSVAFLLAVLPAMTGAPAVAGGEARRVVVPPVGQPLPNRYIVVLRPGVRPETVIKLIGVKPIFIYTTVLNGFCARMTPQQLTILLREPTVTSVEQDALVGGVPGGGLGMPGAADSAARPAGRPRGAPTTSWGLDRIDQHGGRLNGRYDVRHDGTGITAYIVDSGIDPRNSDLAGRVVPGFDAVGDGRGTGDCLGRGTFAAGLVGGRTFGVAPKVRLVPIRVLNCQGAGSNSAAIAGLDWVGDHLVRPAVASVSLGTLKSPSLDDAVNELNSRQIFLATAAGDHGGNACDVSPASAPGVLTVAASTVRDRPAAFSAGGPCVDIYAPGADVVSAVPGGATRRGSGTALAAAYAAGVGALFKQANGDATAVTIINWMRQSATRGVPAPVPAGTPARLLYTGGL</sequence>
<comment type="similarity">
    <text evidence="1 5">Belongs to the peptidase S8 family.</text>
</comment>
<feature type="signal peptide" evidence="7">
    <location>
        <begin position="1"/>
        <end position="33"/>
    </location>
</feature>
<dbReference type="InterPro" id="IPR023827">
    <property type="entry name" value="Peptidase_S8_Asp-AS"/>
</dbReference>
<keyword evidence="4" id="KW-0720">Serine protease</keyword>
<dbReference type="GO" id="GO:0005615">
    <property type="term" value="C:extracellular space"/>
    <property type="evidence" value="ECO:0007669"/>
    <property type="project" value="TreeGrafter"/>
</dbReference>
<dbReference type="Gene3D" id="3.40.50.200">
    <property type="entry name" value="Peptidase S8/S53 domain"/>
    <property type="match status" value="1"/>
</dbReference>
<evidence type="ECO:0008006" key="12">
    <source>
        <dbReference type="Google" id="ProtNLM"/>
    </source>
</evidence>
<feature type="domain" description="Peptidase S8/S53" evidence="8">
    <location>
        <begin position="172"/>
        <end position="400"/>
    </location>
</feature>
<evidence type="ECO:0000259" key="8">
    <source>
        <dbReference type="Pfam" id="PF00082"/>
    </source>
</evidence>
<feature type="chain" id="PRO_5038467650" description="Peptidase S8" evidence="7">
    <location>
        <begin position="34"/>
        <end position="419"/>
    </location>
</feature>
<keyword evidence="11" id="KW-1185">Reference proteome</keyword>
<evidence type="ECO:0000256" key="7">
    <source>
        <dbReference type="SAM" id="SignalP"/>
    </source>
</evidence>
<gene>
    <name evidence="10" type="ORF">Sru01_49760</name>
</gene>
<dbReference type="SUPFAM" id="SSF52743">
    <property type="entry name" value="Subtilisin-like"/>
    <property type="match status" value="1"/>
</dbReference>
<feature type="compositionally biased region" description="Low complexity" evidence="6">
    <location>
        <begin position="129"/>
        <end position="146"/>
    </location>
</feature>
<dbReference type="InterPro" id="IPR050131">
    <property type="entry name" value="Peptidase_S8_subtilisin-like"/>
</dbReference>
<dbReference type="InterPro" id="IPR034193">
    <property type="entry name" value="PCSK9_ProteinaseK-like"/>
</dbReference>
<evidence type="ECO:0000256" key="4">
    <source>
        <dbReference type="ARBA" id="ARBA00022825"/>
    </source>
</evidence>
<dbReference type="PROSITE" id="PS51892">
    <property type="entry name" value="SUBTILASE"/>
    <property type="match status" value="1"/>
</dbReference>
<proteinExistence type="inferred from homology"/>
<dbReference type="Proteomes" id="UP000655287">
    <property type="component" value="Unassembled WGS sequence"/>
</dbReference>
<reference evidence="10" key="1">
    <citation type="submission" date="2021-01" db="EMBL/GenBank/DDBJ databases">
        <title>Whole genome shotgun sequence of Sphaerisporangium rufum NBRC 109079.</title>
        <authorList>
            <person name="Komaki H."/>
            <person name="Tamura T."/>
        </authorList>
    </citation>
    <scope>NUCLEOTIDE SEQUENCE</scope>
    <source>
        <strain evidence="10">NBRC 109079</strain>
    </source>
</reference>
<dbReference type="InterPro" id="IPR037045">
    <property type="entry name" value="S8pro/Inhibitor_I9_sf"/>
</dbReference>
<dbReference type="AlphaFoldDB" id="A0A919V1Q9"/>
<keyword evidence="7" id="KW-0732">Signal</keyword>
<dbReference type="InterPro" id="IPR036852">
    <property type="entry name" value="Peptidase_S8/S53_dom_sf"/>
</dbReference>
<feature type="domain" description="Inhibitor I9" evidence="9">
    <location>
        <begin position="84"/>
        <end position="117"/>
    </location>
</feature>
<feature type="region of interest" description="Disordered" evidence="6">
    <location>
        <begin position="129"/>
        <end position="151"/>
    </location>
</feature>
<name>A0A919V1Q9_9ACTN</name>
<organism evidence="10 11">
    <name type="scientific">Sphaerisporangium rufum</name>
    <dbReference type="NCBI Taxonomy" id="1381558"/>
    <lineage>
        <taxon>Bacteria</taxon>
        <taxon>Bacillati</taxon>
        <taxon>Actinomycetota</taxon>
        <taxon>Actinomycetes</taxon>
        <taxon>Streptosporangiales</taxon>
        <taxon>Streptosporangiaceae</taxon>
        <taxon>Sphaerisporangium</taxon>
    </lineage>
</organism>
<dbReference type="Pfam" id="PF05922">
    <property type="entry name" value="Inhibitor_I9"/>
    <property type="match status" value="1"/>
</dbReference>
<evidence type="ECO:0000256" key="6">
    <source>
        <dbReference type="SAM" id="MobiDB-lite"/>
    </source>
</evidence>
<dbReference type="Pfam" id="PF00082">
    <property type="entry name" value="Peptidase_S8"/>
    <property type="match status" value="1"/>
</dbReference>
<evidence type="ECO:0000256" key="3">
    <source>
        <dbReference type="ARBA" id="ARBA00022801"/>
    </source>
</evidence>
<dbReference type="InterPro" id="IPR000209">
    <property type="entry name" value="Peptidase_S8/S53_dom"/>
</dbReference>
<protein>
    <recommendedName>
        <fullName evidence="12">Peptidase S8</fullName>
    </recommendedName>
</protein>
<evidence type="ECO:0000313" key="10">
    <source>
        <dbReference type="EMBL" id="GII79994.1"/>
    </source>
</evidence>
<evidence type="ECO:0000256" key="2">
    <source>
        <dbReference type="ARBA" id="ARBA00022670"/>
    </source>
</evidence>
<dbReference type="PANTHER" id="PTHR43806">
    <property type="entry name" value="PEPTIDASE S8"/>
    <property type="match status" value="1"/>
</dbReference>
<comment type="caution">
    <text evidence="10">The sequence shown here is derived from an EMBL/GenBank/DDBJ whole genome shotgun (WGS) entry which is preliminary data.</text>
</comment>
<comment type="caution">
    <text evidence="5">Lacks conserved residue(s) required for the propagation of feature annotation.</text>
</comment>
<keyword evidence="3" id="KW-0378">Hydrolase</keyword>
<keyword evidence="2" id="KW-0645">Protease</keyword>
<dbReference type="InterPro" id="IPR010259">
    <property type="entry name" value="S8pro/Inhibitor_I9"/>
</dbReference>
<dbReference type="PROSITE" id="PS00136">
    <property type="entry name" value="SUBTILASE_ASP"/>
    <property type="match status" value="1"/>
</dbReference>
<evidence type="ECO:0000256" key="1">
    <source>
        <dbReference type="ARBA" id="ARBA00011073"/>
    </source>
</evidence>
<dbReference type="CDD" id="cd04077">
    <property type="entry name" value="Peptidases_S8_PCSK9_ProteinaseK_like"/>
    <property type="match status" value="1"/>
</dbReference>
<dbReference type="SUPFAM" id="SSF54897">
    <property type="entry name" value="Protease propeptides/inhibitors"/>
    <property type="match status" value="1"/>
</dbReference>
<dbReference type="GO" id="GO:0004252">
    <property type="term" value="F:serine-type endopeptidase activity"/>
    <property type="evidence" value="ECO:0007669"/>
    <property type="project" value="InterPro"/>
</dbReference>
<evidence type="ECO:0000259" key="9">
    <source>
        <dbReference type="Pfam" id="PF05922"/>
    </source>
</evidence>
<evidence type="ECO:0000313" key="11">
    <source>
        <dbReference type="Proteomes" id="UP000655287"/>
    </source>
</evidence>
<dbReference type="PRINTS" id="PR00723">
    <property type="entry name" value="SUBTILISIN"/>
</dbReference>
<accession>A0A919V1Q9</accession>
<dbReference type="Gene3D" id="3.30.70.80">
    <property type="entry name" value="Peptidase S8 propeptide/proteinase inhibitor I9"/>
    <property type="match status" value="1"/>
</dbReference>
<dbReference type="EMBL" id="BOOU01000067">
    <property type="protein sequence ID" value="GII79994.1"/>
    <property type="molecule type" value="Genomic_DNA"/>
</dbReference>
<evidence type="ECO:0000256" key="5">
    <source>
        <dbReference type="PROSITE-ProRule" id="PRU01240"/>
    </source>
</evidence>
<dbReference type="InterPro" id="IPR015500">
    <property type="entry name" value="Peptidase_S8_subtilisin-rel"/>
</dbReference>
<dbReference type="GO" id="GO:0006508">
    <property type="term" value="P:proteolysis"/>
    <property type="evidence" value="ECO:0007669"/>
    <property type="project" value="UniProtKB-KW"/>
</dbReference>
<dbReference type="PANTHER" id="PTHR43806:SF11">
    <property type="entry name" value="CEREVISIN-RELATED"/>
    <property type="match status" value="1"/>
</dbReference>